<dbReference type="GO" id="GO:0003841">
    <property type="term" value="F:1-acylglycerol-3-phosphate O-acyltransferase activity"/>
    <property type="evidence" value="ECO:0007669"/>
    <property type="project" value="UniProtKB-UniRule"/>
</dbReference>
<keyword evidence="6" id="KW-0472">Membrane</keyword>
<proteinExistence type="inferred from homology"/>
<feature type="domain" description="Phospholipid/glycerol acyltransferase" evidence="8">
    <location>
        <begin position="90"/>
        <end position="207"/>
    </location>
</feature>
<feature type="transmembrane region" description="Helical" evidence="6">
    <location>
        <begin position="33"/>
        <end position="50"/>
    </location>
</feature>
<evidence type="ECO:0000313" key="9">
    <source>
        <dbReference type="EMBL" id="VEN52938.1"/>
    </source>
</evidence>
<protein>
    <recommendedName>
        <fullName evidence="5">1-acyl-sn-glycerol-3-phosphate acyltransferase</fullName>
        <ecNumber evidence="5">2.3.1.51</ecNumber>
    </recommendedName>
</protein>
<dbReference type="Pfam" id="PF01553">
    <property type="entry name" value="Acyltransferase"/>
    <property type="match status" value="1"/>
</dbReference>
<dbReference type="GO" id="GO:0006654">
    <property type="term" value="P:phosphatidic acid biosynthetic process"/>
    <property type="evidence" value="ECO:0007669"/>
    <property type="project" value="TreeGrafter"/>
</dbReference>
<comment type="similarity">
    <text evidence="2 5">Belongs to the 1-acyl-sn-glycerol-3-phosphate acyltransferase family.</text>
</comment>
<feature type="signal peptide" evidence="7">
    <location>
        <begin position="1"/>
        <end position="23"/>
    </location>
</feature>
<name>A0A653D082_CALMS</name>
<keyword evidence="5" id="KW-0444">Lipid biosynthesis</keyword>
<organism evidence="9 10">
    <name type="scientific">Callosobruchus maculatus</name>
    <name type="common">Southern cowpea weevil</name>
    <name type="synonym">Pulse bruchid</name>
    <dbReference type="NCBI Taxonomy" id="64391"/>
    <lineage>
        <taxon>Eukaryota</taxon>
        <taxon>Metazoa</taxon>
        <taxon>Ecdysozoa</taxon>
        <taxon>Arthropoda</taxon>
        <taxon>Hexapoda</taxon>
        <taxon>Insecta</taxon>
        <taxon>Pterygota</taxon>
        <taxon>Neoptera</taxon>
        <taxon>Endopterygota</taxon>
        <taxon>Coleoptera</taxon>
        <taxon>Polyphaga</taxon>
        <taxon>Cucujiformia</taxon>
        <taxon>Chrysomeloidea</taxon>
        <taxon>Chrysomelidae</taxon>
        <taxon>Bruchinae</taxon>
        <taxon>Bruchini</taxon>
        <taxon>Callosobruchus</taxon>
    </lineage>
</organism>
<dbReference type="Proteomes" id="UP000410492">
    <property type="component" value="Unassembled WGS sequence"/>
</dbReference>
<dbReference type="PANTHER" id="PTHR10434">
    <property type="entry name" value="1-ACYL-SN-GLYCEROL-3-PHOSPHATE ACYLTRANSFERASE"/>
    <property type="match status" value="1"/>
</dbReference>
<accession>A0A653D082</accession>
<dbReference type="PANTHER" id="PTHR10434:SF11">
    <property type="entry name" value="1-ACYL-SN-GLYCEROL-3-PHOSPHATE ACYLTRANSFERASE"/>
    <property type="match status" value="1"/>
</dbReference>
<keyword evidence="5" id="KW-0443">Lipid metabolism</keyword>
<evidence type="ECO:0000256" key="3">
    <source>
        <dbReference type="ARBA" id="ARBA00022679"/>
    </source>
</evidence>
<keyword evidence="6" id="KW-1133">Transmembrane helix</keyword>
<evidence type="ECO:0000256" key="5">
    <source>
        <dbReference type="RuleBase" id="RU361267"/>
    </source>
</evidence>
<sequence>MGFIMYTMALTVLLTILWNVSNAAKYYIKFIVFGVVSLISACAPIPIMLLRPRDSRNALIPAAGLRACCKFMGLTYEVLGTENIVKDSGCVILINHQSMLDLIVLACLWPVMPNCTVIAKKEVFYLQPFGLASWLWGTIFIDRMNVKGARTAVNKTGDTIRTRKARVLMFPEGTRNSKKELLPFKKGAFHLALASRCPIQPVVVSRYTFLGKRRFDNGHMKIRILPTISTEGYTHDDMDKLIEEAYKVMSENVDAISDSCQTNNNSASNLQK</sequence>
<reference evidence="9 10" key="1">
    <citation type="submission" date="2019-01" db="EMBL/GenBank/DDBJ databases">
        <authorList>
            <person name="Sayadi A."/>
        </authorList>
    </citation>
    <scope>NUCLEOTIDE SEQUENCE [LARGE SCALE GENOMIC DNA]</scope>
</reference>
<dbReference type="SMART" id="SM00563">
    <property type="entry name" value="PlsC"/>
    <property type="match status" value="1"/>
</dbReference>
<evidence type="ECO:0000256" key="1">
    <source>
        <dbReference type="ARBA" id="ARBA00004728"/>
    </source>
</evidence>
<keyword evidence="6" id="KW-0812">Transmembrane</keyword>
<keyword evidence="5" id="KW-0594">Phospholipid biosynthesis</keyword>
<feature type="chain" id="PRO_5024995070" description="1-acyl-sn-glycerol-3-phosphate acyltransferase" evidence="7">
    <location>
        <begin position="24"/>
        <end position="272"/>
    </location>
</feature>
<keyword evidence="3 5" id="KW-0808">Transferase</keyword>
<dbReference type="OrthoDB" id="202234at2759"/>
<keyword evidence="10" id="KW-1185">Reference proteome</keyword>
<evidence type="ECO:0000259" key="8">
    <source>
        <dbReference type="SMART" id="SM00563"/>
    </source>
</evidence>
<evidence type="ECO:0000313" key="10">
    <source>
        <dbReference type="Proteomes" id="UP000410492"/>
    </source>
</evidence>
<keyword evidence="4 5" id="KW-0012">Acyltransferase</keyword>
<dbReference type="GO" id="GO:0005783">
    <property type="term" value="C:endoplasmic reticulum"/>
    <property type="evidence" value="ECO:0007669"/>
    <property type="project" value="TreeGrafter"/>
</dbReference>
<keyword evidence="7" id="KW-0732">Signal</keyword>
<gene>
    <name evidence="9" type="ORF">CALMAC_LOCUS12904</name>
</gene>
<comment type="domain">
    <text evidence="5">The HXXXXD motif is essential for acyltransferase activity and may constitute the binding site for the phosphate moiety of the glycerol-3-phosphate.</text>
</comment>
<dbReference type="InterPro" id="IPR004552">
    <property type="entry name" value="AGP_acyltrans"/>
</dbReference>
<comment type="catalytic activity">
    <reaction evidence="5">
        <text>a 1-acyl-sn-glycero-3-phosphate + an acyl-CoA = a 1,2-diacyl-sn-glycero-3-phosphate + CoA</text>
        <dbReference type="Rhea" id="RHEA:19709"/>
        <dbReference type="ChEBI" id="CHEBI:57287"/>
        <dbReference type="ChEBI" id="CHEBI:57970"/>
        <dbReference type="ChEBI" id="CHEBI:58342"/>
        <dbReference type="ChEBI" id="CHEBI:58608"/>
        <dbReference type="EC" id="2.3.1.51"/>
    </reaction>
</comment>
<dbReference type="EMBL" id="CAACVG010009338">
    <property type="protein sequence ID" value="VEN52938.1"/>
    <property type="molecule type" value="Genomic_DNA"/>
</dbReference>
<evidence type="ECO:0000256" key="7">
    <source>
        <dbReference type="SAM" id="SignalP"/>
    </source>
</evidence>
<evidence type="ECO:0000256" key="2">
    <source>
        <dbReference type="ARBA" id="ARBA00008655"/>
    </source>
</evidence>
<dbReference type="SUPFAM" id="SSF69593">
    <property type="entry name" value="Glycerol-3-phosphate (1)-acyltransferase"/>
    <property type="match status" value="1"/>
</dbReference>
<evidence type="ECO:0000256" key="6">
    <source>
        <dbReference type="SAM" id="Phobius"/>
    </source>
</evidence>
<dbReference type="EC" id="2.3.1.51" evidence="5"/>
<evidence type="ECO:0000256" key="4">
    <source>
        <dbReference type="ARBA" id="ARBA00023315"/>
    </source>
</evidence>
<dbReference type="NCBIfam" id="TIGR00530">
    <property type="entry name" value="AGP_acyltrn"/>
    <property type="match status" value="1"/>
</dbReference>
<comment type="pathway">
    <text evidence="1">Phospholipid metabolism; CDP-diacylglycerol biosynthesis; CDP-diacylglycerol from sn-glycerol 3-phosphate: step 2/3.</text>
</comment>
<keyword evidence="5" id="KW-1208">Phospholipid metabolism</keyword>
<dbReference type="AlphaFoldDB" id="A0A653D082"/>
<dbReference type="CDD" id="cd07989">
    <property type="entry name" value="LPLAT_AGPAT-like"/>
    <property type="match status" value="1"/>
</dbReference>
<dbReference type="GO" id="GO:0016020">
    <property type="term" value="C:membrane"/>
    <property type="evidence" value="ECO:0007669"/>
    <property type="project" value="InterPro"/>
</dbReference>
<dbReference type="InterPro" id="IPR002123">
    <property type="entry name" value="Plipid/glycerol_acylTrfase"/>
</dbReference>